<name>A0ABP8VA07_9GAMM</name>
<sequence length="504" mass="55470">MSLITSSAQVPTKVSAYENFLGLDTSRDSIALDTGTEQHLIELDNAFCDWRGQIVRDPSADKRNADSFPVTHIRHAAPDAVAWSEIRGDGIALNSEDGHLETAIYPANAVVSSTTYNRKAIFTAFGLPSYGYDGTAWTRLQSNHLDTIRPAFMASVQRRLVVAGSQGFETRVFISRVDNEDIFPDDEPDNSENVLRAGYIDIANLLGTADAITGLASFEQDRLAIFTNDRTFIYRLDPNIEYWAVDDRANINVGCTSHNSVVRAGSDLLFCSRDGVHSIKRSIENGILLYSVTMSEKIDTLYRELFRSVSNPQEISAVWNPDENQYHIFFPQPGGTDAKRLTLTVNNMVEITEPAATKWSTGSFLNARCGDFLGGSLTYGTSGGVYTINNIEDAGEVAPQMTITTPILWHGSVNTMKDTYSLILQAAGSGDITLIAYDELNNALGSTIITVSETPDDNNFPDVPLSTQYEWLFQYRYKGVKLRLTTTGNGLLRIIGFAVTVKTA</sequence>
<proteinExistence type="predicted"/>
<dbReference type="EMBL" id="BAABFL010000477">
    <property type="protein sequence ID" value="GAA4652546.1"/>
    <property type="molecule type" value="Genomic_DNA"/>
</dbReference>
<evidence type="ECO:0000313" key="1">
    <source>
        <dbReference type="EMBL" id="GAA4652546.1"/>
    </source>
</evidence>
<protein>
    <submittedName>
        <fullName evidence="1">Uncharacterized protein</fullName>
    </submittedName>
</protein>
<comment type="caution">
    <text evidence="1">The sequence shown here is derived from an EMBL/GenBank/DDBJ whole genome shotgun (WGS) entry which is preliminary data.</text>
</comment>
<evidence type="ECO:0000313" key="2">
    <source>
        <dbReference type="Proteomes" id="UP001500604"/>
    </source>
</evidence>
<dbReference type="Proteomes" id="UP001500604">
    <property type="component" value="Unassembled WGS sequence"/>
</dbReference>
<organism evidence="1 2">
    <name type="scientific">Kistimonas scapharcae</name>
    <dbReference type="NCBI Taxonomy" id="1036133"/>
    <lineage>
        <taxon>Bacteria</taxon>
        <taxon>Pseudomonadati</taxon>
        <taxon>Pseudomonadota</taxon>
        <taxon>Gammaproteobacteria</taxon>
        <taxon>Oceanospirillales</taxon>
        <taxon>Endozoicomonadaceae</taxon>
        <taxon>Kistimonas</taxon>
    </lineage>
</organism>
<reference evidence="2" key="1">
    <citation type="journal article" date="2019" name="Int. J. Syst. Evol. Microbiol.">
        <title>The Global Catalogue of Microorganisms (GCM) 10K type strain sequencing project: providing services to taxonomists for standard genome sequencing and annotation.</title>
        <authorList>
            <consortium name="The Broad Institute Genomics Platform"/>
            <consortium name="The Broad Institute Genome Sequencing Center for Infectious Disease"/>
            <person name="Wu L."/>
            <person name="Ma J."/>
        </authorList>
    </citation>
    <scope>NUCLEOTIDE SEQUENCE [LARGE SCALE GENOMIC DNA]</scope>
    <source>
        <strain evidence="2">JCM 17805</strain>
    </source>
</reference>
<dbReference type="RefSeq" id="WP_345199135.1">
    <property type="nucleotide sequence ID" value="NZ_BAABFL010000477.1"/>
</dbReference>
<accession>A0ABP8VA07</accession>
<keyword evidence="2" id="KW-1185">Reference proteome</keyword>
<gene>
    <name evidence="1" type="ORF">GCM10023116_48300</name>
</gene>